<evidence type="ECO:0000313" key="2">
    <source>
        <dbReference type="EMBL" id="WTP83891.1"/>
    </source>
</evidence>
<accession>A0AAU1HMV4</accession>
<dbReference type="InterPro" id="IPR052026">
    <property type="entry name" value="ExeA_AAA_ATPase_DNA-bind"/>
</dbReference>
<name>A0AAU1HMV4_9ACTN</name>
<dbReference type="EMBL" id="CP108140">
    <property type="protein sequence ID" value="WTP91946.1"/>
    <property type="molecule type" value="Genomic_DNA"/>
</dbReference>
<reference evidence="2" key="1">
    <citation type="submission" date="2022-10" db="EMBL/GenBank/DDBJ databases">
        <title>The complete genomes of actinobacterial strains from the NBC collection.</title>
        <authorList>
            <person name="Joergensen T.S."/>
            <person name="Alvarez Arevalo M."/>
            <person name="Sterndorff E.B."/>
            <person name="Faurdal D."/>
            <person name="Vuksanovic O."/>
            <person name="Mourched A.-S."/>
            <person name="Charusanti P."/>
            <person name="Shaw S."/>
            <person name="Blin K."/>
            <person name="Weber T."/>
        </authorList>
    </citation>
    <scope>NUCLEOTIDE SEQUENCE</scope>
    <source>
        <strain evidence="2">NBC 00180</strain>
    </source>
</reference>
<dbReference type="EMBL" id="CP108140">
    <property type="protein sequence ID" value="WTP83891.1"/>
    <property type="molecule type" value="Genomic_DNA"/>
</dbReference>
<keyword evidence="2" id="KW-0547">Nucleotide-binding</keyword>
<dbReference type="InterPro" id="IPR049945">
    <property type="entry name" value="AAA_22"/>
</dbReference>
<dbReference type="InterPro" id="IPR027417">
    <property type="entry name" value="P-loop_NTPase"/>
</dbReference>
<evidence type="ECO:0000313" key="3">
    <source>
        <dbReference type="EMBL" id="WTP91946.1"/>
    </source>
</evidence>
<dbReference type="GO" id="GO:0016887">
    <property type="term" value="F:ATP hydrolysis activity"/>
    <property type="evidence" value="ECO:0007669"/>
    <property type="project" value="InterPro"/>
</dbReference>
<sequence length="253" mass="28067">MPRHYLSLKGAEAVQLPVFADLARRLEQTAAQKTIMFLSGNAGVGKTFALDVVLASMPRPSRRARLGRLVPRPAPTPLALRADLADALNLEARTKDPGAFDAAVRETLASRDHLLVVDEAQRLDAACFEYLRYLFDAPHTRVAIVLVVGERGQAVLRRQRMLASRTAVSLHISQLTPADVAEVIPRFHPLWRGADPDALGRLDARWCHGNFRRWAQTTHHTLRLLRQTPAPQGAPHPLLEDVLDAVLPPREEP</sequence>
<proteinExistence type="predicted"/>
<organism evidence="2">
    <name type="scientific">Streptomyces sp. NBC_00180</name>
    <dbReference type="NCBI Taxonomy" id="2903632"/>
    <lineage>
        <taxon>Bacteria</taxon>
        <taxon>Bacillati</taxon>
        <taxon>Actinomycetota</taxon>
        <taxon>Actinomycetes</taxon>
        <taxon>Kitasatosporales</taxon>
        <taxon>Streptomycetaceae</taxon>
        <taxon>Streptomyces</taxon>
    </lineage>
</organism>
<dbReference type="PANTHER" id="PTHR35894:SF1">
    <property type="entry name" value="PHOSPHORIBULOKINASE _ URIDINE KINASE FAMILY"/>
    <property type="match status" value="1"/>
</dbReference>
<feature type="domain" description="ORC1/DEAH AAA+ ATPase" evidence="1">
    <location>
        <begin position="32"/>
        <end position="148"/>
    </location>
</feature>
<protein>
    <submittedName>
        <fullName evidence="2">ATP-binding protein</fullName>
    </submittedName>
</protein>
<evidence type="ECO:0000259" key="1">
    <source>
        <dbReference type="Pfam" id="PF13401"/>
    </source>
</evidence>
<dbReference type="Gene3D" id="3.40.50.300">
    <property type="entry name" value="P-loop containing nucleotide triphosphate hydrolases"/>
    <property type="match status" value="1"/>
</dbReference>
<dbReference type="Pfam" id="PF13401">
    <property type="entry name" value="AAA_22"/>
    <property type="match status" value="1"/>
</dbReference>
<dbReference type="SUPFAM" id="SSF52540">
    <property type="entry name" value="P-loop containing nucleoside triphosphate hydrolases"/>
    <property type="match status" value="1"/>
</dbReference>
<dbReference type="PANTHER" id="PTHR35894">
    <property type="entry name" value="GENERAL SECRETION PATHWAY PROTEIN A-RELATED"/>
    <property type="match status" value="1"/>
</dbReference>
<gene>
    <name evidence="2" type="ORF">OG477_00030</name>
    <name evidence="3" type="ORF">OG477_45315</name>
</gene>
<dbReference type="GO" id="GO:0005524">
    <property type="term" value="F:ATP binding"/>
    <property type="evidence" value="ECO:0007669"/>
    <property type="project" value="UniProtKB-KW"/>
</dbReference>
<keyword evidence="2" id="KW-0067">ATP-binding</keyword>
<dbReference type="AlphaFoldDB" id="A0AAU1HMV4"/>